<proteinExistence type="inferred from homology"/>
<dbReference type="SUPFAM" id="SSF51445">
    <property type="entry name" value="(Trans)glycosidases"/>
    <property type="match status" value="1"/>
</dbReference>
<dbReference type="InterPro" id="IPR016181">
    <property type="entry name" value="Acyl_CoA_acyltransferase"/>
</dbReference>
<dbReference type="PANTHER" id="PTHR30480">
    <property type="entry name" value="BETA-HEXOSAMINIDASE-RELATED"/>
    <property type="match status" value="1"/>
</dbReference>
<dbReference type="AlphaFoldDB" id="A0A9W4TR92"/>
<dbReference type="InterPro" id="IPR036881">
    <property type="entry name" value="Glyco_hydro_3_C_sf"/>
</dbReference>
<dbReference type="GO" id="GO:0009254">
    <property type="term" value="P:peptidoglycan turnover"/>
    <property type="evidence" value="ECO:0007669"/>
    <property type="project" value="TreeGrafter"/>
</dbReference>
<dbReference type="Gene3D" id="3.40.50.1700">
    <property type="entry name" value="Glycoside hydrolase family 3 C-terminal domain"/>
    <property type="match status" value="1"/>
</dbReference>
<gene>
    <name evidence="7" type="ORF">CANVERA_P0031</name>
</gene>
<feature type="region of interest" description="Disordered" evidence="5">
    <location>
        <begin position="573"/>
        <end position="593"/>
    </location>
</feature>
<dbReference type="InterPro" id="IPR036962">
    <property type="entry name" value="Glyco_hydro_3_N_sf"/>
</dbReference>
<feature type="coiled-coil region" evidence="4">
    <location>
        <begin position="789"/>
        <end position="816"/>
    </location>
</feature>
<dbReference type="GO" id="GO:0004553">
    <property type="term" value="F:hydrolase activity, hydrolyzing O-glycosyl compounds"/>
    <property type="evidence" value="ECO:0007669"/>
    <property type="project" value="InterPro"/>
</dbReference>
<dbReference type="OrthoDB" id="4215304at2759"/>
<protein>
    <recommendedName>
        <fullName evidence="6">Glycoside hydrolase family 3 N-terminal domain-containing protein</fullName>
    </recommendedName>
</protein>
<keyword evidence="4" id="KW-0175">Coiled coil</keyword>
<dbReference type="GO" id="GO:0005975">
    <property type="term" value="P:carbohydrate metabolic process"/>
    <property type="evidence" value="ECO:0007669"/>
    <property type="project" value="InterPro"/>
</dbReference>
<evidence type="ECO:0000313" key="8">
    <source>
        <dbReference type="Proteomes" id="UP001152885"/>
    </source>
</evidence>
<dbReference type="Proteomes" id="UP001152885">
    <property type="component" value="Unassembled WGS sequence"/>
</dbReference>
<evidence type="ECO:0000256" key="4">
    <source>
        <dbReference type="SAM" id="Coils"/>
    </source>
</evidence>
<dbReference type="InterPro" id="IPR050226">
    <property type="entry name" value="NagZ_Beta-hexosaminidase"/>
</dbReference>
<comment type="caution">
    <text evidence="7">The sequence shown here is derived from an EMBL/GenBank/DDBJ whole genome shotgun (WGS) entry which is preliminary data.</text>
</comment>
<comment type="similarity">
    <text evidence="1">Belongs to the glycosyl hydrolase 3 family.</text>
</comment>
<evidence type="ECO:0000256" key="5">
    <source>
        <dbReference type="SAM" id="MobiDB-lite"/>
    </source>
</evidence>
<dbReference type="Pfam" id="PF00933">
    <property type="entry name" value="Glyco_hydro_3"/>
    <property type="match status" value="1"/>
</dbReference>
<keyword evidence="8" id="KW-1185">Reference proteome</keyword>
<reference evidence="7" key="1">
    <citation type="submission" date="2022-12" db="EMBL/GenBank/DDBJ databases">
        <authorList>
            <person name="Brejova B."/>
        </authorList>
    </citation>
    <scope>NUCLEOTIDE SEQUENCE</scope>
</reference>
<evidence type="ECO:0000313" key="7">
    <source>
        <dbReference type="EMBL" id="CAI5755515.1"/>
    </source>
</evidence>
<feature type="domain" description="Glycoside hydrolase family 3 N-terminal" evidence="6">
    <location>
        <begin position="25"/>
        <end position="332"/>
    </location>
</feature>
<dbReference type="InterPro" id="IPR001764">
    <property type="entry name" value="Glyco_hydro_3_N"/>
</dbReference>
<dbReference type="PANTHER" id="PTHR30480:SF8">
    <property type="entry name" value="PUTATIVE (AFU_ORTHOLOGUE AFUA_8G04060)-RELATED"/>
    <property type="match status" value="1"/>
</dbReference>
<organism evidence="7 8">
    <name type="scientific">Candida verbasci</name>
    <dbReference type="NCBI Taxonomy" id="1227364"/>
    <lineage>
        <taxon>Eukaryota</taxon>
        <taxon>Fungi</taxon>
        <taxon>Dikarya</taxon>
        <taxon>Ascomycota</taxon>
        <taxon>Saccharomycotina</taxon>
        <taxon>Pichiomycetes</taxon>
        <taxon>Debaryomycetaceae</taxon>
        <taxon>Candida/Lodderomyces clade</taxon>
        <taxon>Candida</taxon>
    </lineage>
</organism>
<sequence>MNSGSSFHAGQLLCGGFQGTTVTPQAYQLIVEHHVSSMILSRKNAINVEQMTKLIKDLQYIAYKQGNYKYPIMFAIDEEGGMMNSLIDVENLTQYPGAMALSATGDSQLVYEISKAIAIQLKYIGFSIILGPVLDVVTKFSSQLLGVRSFGTSIEDVTKYGLMCAKGLKDGGMFTVGKHFPGMGNANVDSLLDLPMMSESLEQLKNFNVKPFEKLIENGVLDGISAAGCGIPNVSPDETHACLSPIILNQLLRKNLNFQGFVISECLEMEALYHSIGLGQGVTLAINAGCDLVMVCHDLNLQYEAIDAIEKGVQNGNLEEDVVMTSYKRIENLQKKITTWNEIFPHGELSAKEPIKLFKNEYPELWAKHQKLSKLAYEKSITLIRDYDETLPITKCLTTNKNSEILILSPLVNPIYTPKKNHEDVNDVKLYSGEEVFQKFGNLISNYDENLQYRVLHSTYTAHGVTQLHETLISKAKLVIILTSEASRNLYQISIVKYVSVLCGDNPIPSNNLSSSKLKKPLIIVATSSPYDFLHNKSIGSSYLCCYDYTNNALECLTRVLFGDLKPTGSIPGEMKTNNNNLSKNHNNEKKSPSTIKRKWLVEEFNLDRDWSSFINLWRSNLENNNNSYSLQYFKRLNGLIKSSPPQKHFVVRNSSLNILYGIILTWISETKRGRVGNIVYLLVDKSKRLQNIGKNLYNRAIRYLIKEQKCNDIKIGITFPLIYMNNSDNNNNHEELNFFNNLNWKINSGNLISKSMMVLNNVNEWSVPKKILKELMIVGIRFDICNDTNQLLNLLENTNDNNENLKQIYNESIKKLFKINSSYEVKIIIALEPNMKNPIGSIIIFTNKSELSKFYPFIDDINKREDQHEDVLIGGIVAPIIDPTYSNLAEIFKVGLISSAITFLKTIGDEMKTCIMFEVNQGGKEEADLQNMGFEKYANYYDYNELRNCKTFNI</sequence>
<evidence type="ECO:0000259" key="6">
    <source>
        <dbReference type="Pfam" id="PF00933"/>
    </source>
</evidence>
<dbReference type="Gene3D" id="3.20.20.300">
    <property type="entry name" value="Glycoside hydrolase, family 3, N-terminal domain"/>
    <property type="match status" value="1"/>
</dbReference>
<keyword evidence="2" id="KW-0378">Hydrolase</keyword>
<evidence type="ECO:0000256" key="3">
    <source>
        <dbReference type="ARBA" id="ARBA00023295"/>
    </source>
</evidence>
<evidence type="ECO:0000256" key="2">
    <source>
        <dbReference type="ARBA" id="ARBA00022801"/>
    </source>
</evidence>
<name>A0A9W4TR92_9ASCO</name>
<dbReference type="InterPro" id="IPR017853">
    <property type="entry name" value="GH"/>
</dbReference>
<feature type="compositionally biased region" description="Low complexity" evidence="5">
    <location>
        <begin position="576"/>
        <end position="585"/>
    </location>
</feature>
<accession>A0A9W4TR92</accession>
<dbReference type="SUPFAM" id="SSF55729">
    <property type="entry name" value="Acyl-CoA N-acyltransferases (Nat)"/>
    <property type="match status" value="1"/>
</dbReference>
<dbReference type="EMBL" id="CANTUO010000001">
    <property type="protein sequence ID" value="CAI5755515.1"/>
    <property type="molecule type" value="Genomic_DNA"/>
</dbReference>
<evidence type="ECO:0000256" key="1">
    <source>
        <dbReference type="ARBA" id="ARBA00005336"/>
    </source>
</evidence>
<keyword evidence="3" id="KW-0326">Glycosidase</keyword>